<keyword evidence="4" id="KW-0349">Heme</keyword>
<dbReference type="SUPFAM" id="SSF48264">
    <property type="entry name" value="Cytochrome P450"/>
    <property type="match status" value="1"/>
</dbReference>
<organism evidence="9 10">
    <name type="scientific">Tetrapyrgos nigripes</name>
    <dbReference type="NCBI Taxonomy" id="182062"/>
    <lineage>
        <taxon>Eukaryota</taxon>
        <taxon>Fungi</taxon>
        <taxon>Dikarya</taxon>
        <taxon>Basidiomycota</taxon>
        <taxon>Agaricomycotina</taxon>
        <taxon>Agaricomycetes</taxon>
        <taxon>Agaricomycetidae</taxon>
        <taxon>Agaricales</taxon>
        <taxon>Marasmiineae</taxon>
        <taxon>Marasmiaceae</taxon>
        <taxon>Tetrapyrgos</taxon>
    </lineage>
</organism>
<protein>
    <recommendedName>
        <fullName evidence="11">Cytochrome P450</fullName>
    </recommendedName>
</protein>
<evidence type="ECO:0000313" key="10">
    <source>
        <dbReference type="Proteomes" id="UP000559256"/>
    </source>
</evidence>
<evidence type="ECO:0000256" key="7">
    <source>
        <dbReference type="ARBA" id="ARBA00023004"/>
    </source>
</evidence>
<dbReference type="PANTHER" id="PTHR46300">
    <property type="entry name" value="P450, PUTATIVE (EUROFUNG)-RELATED-RELATED"/>
    <property type="match status" value="1"/>
</dbReference>
<dbReference type="InterPro" id="IPR050364">
    <property type="entry name" value="Cytochrome_P450_fung"/>
</dbReference>
<dbReference type="InterPro" id="IPR036396">
    <property type="entry name" value="Cyt_P450_sf"/>
</dbReference>
<dbReference type="PRINTS" id="PR00463">
    <property type="entry name" value="EP450I"/>
</dbReference>
<evidence type="ECO:0000256" key="1">
    <source>
        <dbReference type="ARBA" id="ARBA00001971"/>
    </source>
</evidence>
<dbReference type="PANTHER" id="PTHR46300:SF7">
    <property type="entry name" value="P450, PUTATIVE (EUROFUNG)-RELATED"/>
    <property type="match status" value="1"/>
</dbReference>
<dbReference type="InterPro" id="IPR002401">
    <property type="entry name" value="Cyt_P450_E_grp-I"/>
</dbReference>
<evidence type="ECO:0000256" key="6">
    <source>
        <dbReference type="ARBA" id="ARBA00023002"/>
    </source>
</evidence>
<keyword evidence="6" id="KW-0560">Oxidoreductase</keyword>
<dbReference type="GO" id="GO:0005506">
    <property type="term" value="F:iron ion binding"/>
    <property type="evidence" value="ECO:0007669"/>
    <property type="project" value="InterPro"/>
</dbReference>
<dbReference type="GO" id="GO:0004497">
    <property type="term" value="F:monooxygenase activity"/>
    <property type="evidence" value="ECO:0007669"/>
    <property type="project" value="UniProtKB-KW"/>
</dbReference>
<proteinExistence type="inferred from homology"/>
<dbReference type="EMBL" id="JAACJM010000217">
    <property type="protein sequence ID" value="KAF5337500.1"/>
    <property type="molecule type" value="Genomic_DNA"/>
</dbReference>
<dbReference type="AlphaFoldDB" id="A0A8H5C919"/>
<reference evidence="9 10" key="1">
    <citation type="journal article" date="2020" name="ISME J.">
        <title>Uncovering the hidden diversity of litter-decomposition mechanisms in mushroom-forming fungi.</title>
        <authorList>
            <person name="Floudas D."/>
            <person name="Bentzer J."/>
            <person name="Ahren D."/>
            <person name="Johansson T."/>
            <person name="Persson P."/>
            <person name="Tunlid A."/>
        </authorList>
    </citation>
    <scope>NUCLEOTIDE SEQUENCE [LARGE SCALE GENOMIC DNA]</scope>
    <source>
        <strain evidence="9 10">CBS 291.85</strain>
    </source>
</reference>
<keyword evidence="7" id="KW-0408">Iron</keyword>
<keyword evidence="5" id="KW-0479">Metal-binding</keyword>
<evidence type="ECO:0000313" key="9">
    <source>
        <dbReference type="EMBL" id="KAF5337500.1"/>
    </source>
</evidence>
<evidence type="ECO:0000256" key="5">
    <source>
        <dbReference type="ARBA" id="ARBA00022723"/>
    </source>
</evidence>
<comment type="pathway">
    <text evidence="2">Secondary metabolite biosynthesis.</text>
</comment>
<dbReference type="Proteomes" id="UP000559256">
    <property type="component" value="Unassembled WGS sequence"/>
</dbReference>
<dbReference type="Gene3D" id="1.10.630.10">
    <property type="entry name" value="Cytochrome P450"/>
    <property type="match status" value="2"/>
</dbReference>
<evidence type="ECO:0000256" key="3">
    <source>
        <dbReference type="ARBA" id="ARBA00010617"/>
    </source>
</evidence>
<keyword evidence="8" id="KW-0503">Monooxygenase</keyword>
<keyword evidence="10" id="KW-1185">Reference proteome</keyword>
<evidence type="ECO:0008006" key="11">
    <source>
        <dbReference type="Google" id="ProtNLM"/>
    </source>
</evidence>
<comment type="cofactor">
    <cofactor evidence="1">
        <name>heme</name>
        <dbReference type="ChEBI" id="CHEBI:30413"/>
    </cofactor>
</comment>
<accession>A0A8H5C919</accession>
<evidence type="ECO:0000256" key="2">
    <source>
        <dbReference type="ARBA" id="ARBA00005179"/>
    </source>
</evidence>
<comment type="similarity">
    <text evidence="3">Belongs to the cytochrome P450 family.</text>
</comment>
<evidence type="ECO:0000256" key="8">
    <source>
        <dbReference type="ARBA" id="ARBA00023033"/>
    </source>
</evidence>
<dbReference type="InterPro" id="IPR001128">
    <property type="entry name" value="Cyt_P450"/>
</dbReference>
<evidence type="ECO:0000256" key="4">
    <source>
        <dbReference type="ARBA" id="ARBA00022617"/>
    </source>
</evidence>
<dbReference type="Pfam" id="PF00067">
    <property type="entry name" value="p450"/>
    <property type="match status" value="2"/>
</dbReference>
<dbReference type="GO" id="GO:0020037">
    <property type="term" value="F:heme binding"/>
    <property type="evidence" value="ECO:0007669"/>
    <property type="project" value="InterPro"/>
</dbReference>
<dbReference type="GO" id="GO:0016705">
    <property type="term" value="F:oxidoreductase activity, acting on paired donors, with incorporation or reduction of molecular oxygen"/>
    <property type="evidence" value="ECO:0007669"/>
    <property type="project" value="InterPro"/>
</dbReference>
<dbReference type="OrthoDB" id="2789670at2759"/>
<gene>
    <name evidence="9" type="ORF">D9758_013595</name>
</gene>
<sequence length="508" mass="57459">MLRTPWRALTSDTYISILETHVSFIISPMPSFLTSVDLTVAVALLFLSYVLHQRWKHKGFAKPPGPPGYPIIGNLLDIPNAKEMSDEIWAAWAKKWGDILSISVFGTTVVVINTFEEAVEMLDKRGAAFSDRPFLPMPMEVSDMKDIIGLSPYGKALTSRRALFHQELGTETALRAFQPELERLGKKFLHRLFTSPEKALYHCHHYTGSIILSIAYGYEIQETSPGQKDPLVEIVSKALENFNHASIPGAFLVNDIPFLLKLPEWLPGMGWRKLGRLWAKEYWDMVNVPYAYVKREMEKGTARVSFTSKWGVETTATALYAFLILMATHPDLQQRAQAEIQDVVGADRLPTFEDLKELPYLYAIFKEVIRCHPVAPGGLPHSNTHDKVYNGMFIPKGSIIFVNICPLDFLESILNRIREKRSLDLGEESVQVCAVKHVSRFWHVNGKVSLPGRRLVESTLCITFALVLTAFNISCDPDAPVKLKRNPGIISHLDEMKMKITPRLDRQK</sequence>
<comment type="caution">
    <text evidence="9">The sequence shown here is derived from an EMBL/GenBank/DDBJ whole genome shotgun (WGS) entry which is preliminary data.</text>
</comment>
<name>A0A8H5C919_9AGAR</name>